<dbReference type="Proteomes" id="UP001500002">
    <property type="component" value="Unassembled WGS sequence"/>
</dbReference>
<evidence type="ECO:0000313" key="2">
    <source>
        <dbReference type="Proteomes" id="UP001500002"/>
    </source>
</evidence>
<dbReference type="RefSeq" id="WP_344296822.1">
    <property type="nucleotide sequence ID" value="NZ_BAAANJ010000011.1"/>
</dbReference>
<gene>
    <name evidence="1" type="ORF">GCM10009749_26800</name>
</gene>
<dbReference type="Gene3D" id="3.40.630.30">
    <property type="match status" value="1"/>
</dbReference>
<dbReference type="SUPFAM" id="SSF55729">
    <property type="entry name" value="Acyl-CoA N-acyltransferases (Nat)"/>
    <property type="match status" value="1"/>
</dbReference>
<proteinExistence type="predicted"/>
<dbReference type="PANTHER" id="PTHR41700:SF1">
    <property type="entry name" value="N-ACETYLTRANSFERASE DOMAIN-CONTAINING PROTEIN"/>
    <property type="match status" value="1"/>
</dbReference>
<comment type="caution">
    <text evidence="1">The sequence shown here is derived from an EMBL/GenBank/DDBJ whole genome shotgun (WGS) entry which is preliminary data.</text>
</comment>
<dbReference type="InterPro" id="IPR016181">
    <property type="entry name" value="Acyl_CoA_acyltransferase"/>
</dbReference>
<evidence type="ECO:0000313" key="1">
    <source>
        <dbReference type="EMBL" id="GAA1815667.1"/>
    </source>
</evidence>
<reference evidence="1 2" key="1">
    <citation type="journal article" date="2019" name="Int. J. Syst. Evol. Microbiol.">
        <title>The Global Catalogue of Microorganisms (GCM) 10K type strain sequencing project: providing services to taxonomists for standard genome sequencing and annotation.</title>
        <authorList>
            <consortium name="The Broad Institute Genomics Platform"/>
            <consortium name="The Broad Institute Genome Sequencing Center for Infectious Disease"/>
            <person name="Wu L."/>
            <person name="Ma J."/>
        </authorList>
    </citation>
    <scope>NUCLEOTIDE SEQUENCE [LARGE SCALE GENOMIC DNA]</scope>
    <source>
        <strain evidence="1 2">JCM 14322</strain>
    </source>
</reference>
<dbReference type="InterPro" id="IPR038764">
    <property type="entry name" value="GNAT_N_AcTrfase_prd"/>
</dbReference>
<organism evidence="1 2">
    <name type="scientific">Agromyces neolithicus</name>
    <dbReference type="NCBI Taxonomy" id="269420"/>
    <lineage>
        <taxon>Bacteria</taxon>
        <taxon>Bacillati</taxon>
        <taxon>Actinomycetota</taxon>
        <taxon>Actinomycetes</taxon>
        <taxon>Micrococcales</taxon>
        <taxon>Microbacteriaceae</taxon>
        <taxon>Agromyces</taxon>
    </lineage>
</organism>
<keyword evidence="2" id="KW-1185">Reference proteome</keyword>
<dbReference type="EMBL" id="BAAANJ010000011">
    <property type="protein sequence ID" value="GAA1815667.1"/>
    <property type="molecule type" value="Genomic_DNA"/>
</dbReference>
<accession>A0ABN2MAE1</accession>
<sequence>MDSKVDTVHESVMAADAAAAASGVTVRELDGIGELHATAGLLAEIWGRPGNLPITPELLRAFSKAGNYICGAFDGDRLVGATIGFHSTPQEQALHSHIAGVAPALTGRSVGFAMKQHQRAWALARDIPVIVWTFDPLVARNAYFNLAKLGAVAVEYLSNFYGVIPDVINGDDETDRLLVRWQLRDPIVVSAAHEGRVPRVDSGQHETVFIAIPPDIESMRRSDPALAHEWRITVRERLTEQLGAGGRIVGFDRAAGYVVQPAARDAVHPGARRGDSS</sequence>
<evidence type="ECO:0008006" key="3">
    <source>
        <dbReference type="Google" id="ProtNLM"/>
    </source>
</evidence>
<protein>
    <recommendedName>
        <fullName evidence="3">GNAT family N-acetyltransferase</fullName>
    </recommendedName>
</protein>
<name>A0ABN2MAE1_9MICO</name>
<dbReference type="PANTHER" id="PTHR41700">
    <property type="entry name" value="GCN5-RELATED N-ACETYLTRANSFERASE"/>
    <property type="match status" value="1"/>
</dbReference>